<evidence type="ECO:0000313" key="9">
    <source>
        <dbReference type="Proteomes" id="UP001205531"/>
    </source>
</evidence>
<evidence type="ECO:0000256" key="5">
    <source>
        <dbReference type="ARBA" id="ARBA00023237"/>
    </source>
</evidence>
<dbReference type="EMBL" id="JANDWZ010000002">
    <property type="protein sequence ID" value="MCP9563387.1"/>
    <property type="molecule type" value="Genomic_DNA"/>
</dbReference>
<feature type="domain" description="RagB/SusD" evidence="6">
    <location>
        <begin position="323"/>
        <end position="656"/>
    </location>
</feature>
<dbReference type="GO" id="GO:0009279">
    <property type="term" value="C:cell outer membrane"/>
    <property type="evidence" value="ECO:0007669"/>
    <property type="project" value="UniProtKB-SubCell"/>
</dbReference>
<dbReference type="RefSeq" id="WP_255065367.1">
    <property type="nucleotide sequence ID" value="NZ_JANDWZ010000002.1"/>
</dbReference>
<evidence type="ECO:0000313" key="8">
    <source>
        <dbReference type="EMBL" id="MCP9563387.1"/>
    </source>
</evidence>
<comment type="subcellular location">
    <subcellularLocation>
        <location evidence="1">Cell outer membrane</location>
    </subcellularLocation>
</comment>
<comment type="caution">
    <text evidence="8">The sequence shown here is derived from an EMBL/GenBank/DDBJ whole genome shotgun (WGS) entry which is preliminary data.</text>
</comment>
<keyword evidence="3" id="KW-0732">Signal</keyword>
<accession>A0AAW5IFU9</accession>
<dbReference type="InterPro" id="IPR033985">
    <property type="entry name" value="SusD-like_N"/>
</dbReference>
<dbReference type="Pfam" id="PF07980">
    <property type="entry name" value="SusD_RagB"/>
    <property type="match status" value="1"/>
</dbReference>
<dbReference type="Gene3D" id="1.25.40.390">
    <property type="match status" value="1"/>
</dbReference>
<dbReference type="PROSITE" id="PS51257">
    <property type="entry name" value="PROKAR_LIPOPROTEIN"/>
    <property type="match status" value="1"/>
</dbReference>
<dbReference type="SUPFAM" id="SSF48452">
    <property type="entry name" value="TPR-like"/>
    <property type="match status" value="1"/>
</dbReference>
<evidence type="ECO:0000259" key="6">
    <source>
        <dbReference type="Pfam" id="PF07980"/>
    </source>
</evidence>
<evidence type="ECO:0000256" key="3">
    <source>
        <dbReference type="ARBA" id="ARBA00022729"/>
    </source>
</evidence>
<organism evidence="8 9">
    <name type="scientific">Segatella copri</name>
    <dbReference type="NCBI Taxonomy" id="165179"/>
    <lineage>
        <taxon>Bacteria</taxon>
        <taxon>Pseudomonadati</taxon>
        <taxon>Bacteroidota</taxon>
        <taxon>Bacteroidia</taxon>
        <taxon>Bacteroidales</taxon>
        <taxon>Prevotellaceae</taxon>
        <taxon>Segatella</taxon>
    </lineage>
</organism>
<proteinExistence type="inferred from homology"/>
<dbReference type="Proteomes" id="UP001205531">
    <property type="component" value="Unassembled WGS sequence"/>
</dbReference>
<dbReference type="AlphaFoldDB" id="A0AAW5IFU9"/>
<keyword evidence="4" id="KW-0472">Membrane</keyword>
<evidence type="ECO:0000256" key="2">
    <source>
        <dbReference type="ARBA" id="ARBA00006275"/>
    </source>
</evidence>
<feature type="domain" description="SusD-like N-terminal" evidence="7">
    <location>
        <begin position="23"/>
        <end position="225"/>
    </location>
</feature>
<gene>
    <name evidence="8" type="ORF">NNC64_02200</name>
</gene>
<evidence type="ECO:0000256" key="1">
    <source>
        <dbReference type="ARBA" id="ARBA00004442"/>
    </source>
</evidence>
<name>A0AAW5IFU9_9BACT</name>
<keyword evidence="5" id="KW-0998">Cell outer membrane</keyword>
<dbReference type="InterPro" id="IPR012944">
    <property type="entry name" value="SusD_RagB_dom"/>
</dbReference>
<dbReference type="Pfam" id="PF14322">
    <property type="entry name" value="SusD-like_3"/>
    <property type="match status" value="1"/>
</dbReference>
<sequence>MKILNKAFIGCLLAAGFTMTSCDYLDVIPAETTTGTDMTKDRQAALNYLYSCYGYLPAPNAGPTSLDFLTGDEVVTAFEHETFAAFPKGNYSASNPVISYWNSLYQGIRQCYMFQDELNKTGNFHGLADKDREDYKAQVTFLIGYYHFLLSRCYGPIILVHQTPDPMLLPSDYQGQEPYDDCVNFICEKFDEAAKGLPATRTGAQANEFGLATSVAAKAMKAKMLLYAASPLFNGNSKFYSDFKDKEGKTLMPLTYDESKWSKAAAAFKDAITAAETAGYHLYTRGDCKLNKNGYPADPHVRALRYTITDYSAEDEQAGANSEVIWADSRGEGYYGIQNKSEPYIYGGDGAWNGVAPTIAMLSRFYTKNGLPIDQDKTFDYADRWEPVEVDDAHKDEAYPGRKTQKFNLDREPRYYAWVAFQDGYYEILSAANNGAYSEDEGYKLTSDNTHGRLVCDFVLGGNCSRGVDANSKRTSNYSPTGFLNKKFVNPDLVKSKNGYDYTNTPWPLIRLAELYLGYAECLAESGDLTNARLYLDKVRTRAGLPGVKEAYEQFGKDPSKATTKEGLRDIIRNERMNEFYLENQNFWDMRRWLLAEKYFNVKVKGLNIDAENINDFSEVQEVVFERKFQSPMNYLMPIPSADINRNDHVVQTPGY</sequence>
<evidence type="ECO:0000259" key="7">
    <source>
        <dbReference type="Pfam" id="PF14322"/>
    </source>
</evidence>
<comment type="similarity">
    <text evidence="2">Belongs to the SusD family.</text>
</comment>
<dbReference type="InterPro" id="IPR011990">
    <property type="entry name" value="TPR-like_helical_dom_sf"/>
</dbReference>
<reference evidence="8" key="1">
    <citation type="submission" date="2022-07" db="EMBL/GenBank/DDBJ databases">
        <title>Prevotella copri.</title>
        <authorList>
            <person name="Yang C."/>
        </authorList>
    </citation>
    <scope>NUCLEOTIDE SEQUENCE</scope>
    <source>
        <strain evidence="8">HF2107</strain>
    </source>
</reference>
<evidence type="ECO:0000256" key="4">
    <source>
        <dbReference type="ARBA" id="ARBA00023136"/>
    </source>
</evidence>
<protein>
    <submittedName>
        <fullName evidence="8">RagB/SusD family nutrient uptake outer membrane protein</fullName>
    </submittedName>
</protein>